<protein>
    <submittedName>
        <fullName evidence="1">Uncharacterized protein</fullName>
    </submittedName>
</protein>
<organism evidence="1">
    <name type="scientific">marine sediment metagenome</name>
    <dbReference type="NCBI Taxonomy" id="412755"/>
    <lineage>
        <taxon>unclassified sequences</taxon>
        <taxon>metagenomes</taxon>
        <taxon>ecological metagenomes</taxon>
    </lineage>
</organism>
<dbReference type="AlphaFoldDB" id="A0A0F9DPK7"/>
<evidence type="ECO:0000313" key="1">
    <source>
        <dbReference type="EMBL" id="KKL19591.1"/>
    </source>
</evidence>
<reference evidence="1" key="1">
    <citation type="journal article" date="2015" name="Nature">
        <title>Complex archaea that bridge the gap between prokaryotes and eukaryotes.</title>
        <authorList>
            <person name="Spang A."/>
            <person name="Saw J.H."/>
            <person name="Jorgensen S.L."/>
            <person name="Zaremba-Niedzwiedzka K."/>
            <person name="Martijn J."/>
            <person name="Lind A.E."/>
            <person name="van Eijk R."/>
            <person name="Schleper C."/>
            <person name="Guy L."/>
            <person name="Ettema T.J."/>
        </authorList>
    </citation>
    <scope>NUCLEOTIDE SEQUENCE</scope>
</reference>
<dbReference type="EMBL" id="LAZR01038429">
    <property type="protein sequence ID" value="KKL19591.1"/>
    <property type="molecule type" value="Genomic_DNA"/>
</dbReference>
<comment type="caution">
    <text evidence="1">The sequence shown here is derived from an EMBL/GenBank/DDBJ whole genome shotgun (WGS) entry which is preliminary data.</text>
</comment>
<name>A0A0F9DPK7_9ZZZZ</name>
<proteinExistence type="predicted"/>
<gene>
    <name evidence="1" type="ORF">LCGC14_2463940</name>
</gene>
<accession>A0A0F9DPK7</accession>
<sequence length="71" mass="8222">MMAALILRRRDGSFVTRYSWTPAPPEIRLLAPVEAAAYIKEPDPSLIEVPTVLYRRQCMIRPDTYIYLEVP</sequence>